<gene>
    <name evidence="2" type="ORF">SAMN04487931_1431</name>
</gene>
<dbReference type="InterPro" id="IPR025272">
    <property type="entry name" value="SocA_Panacea"/>
</dbReference>
<reference evidence="3" key="1">
    <citation type="submission" date="2016-10" db="EMBL/GenBank/DDBJ databases">
        <authorList>
            <person name="Varghese N."/>
            <person name="Submissions S."/>
        </authorList>
    </citation>
    <scope>NUCLEOTIDE SEQUENCE [LARGE SCALE GENOMIC DNA]</scope>
    <source>
        <strain evidence="3">DSM 3384</strain>
    </source>
</reference>
<dbReference type="PROSITE" id="PS50943">
    <property type="entry name" value="HTH_CROC1"/>
    <property type="match status" value="1"/>
</dbReference>
<accession>A0A1H2KFY0</accession>
<dbReference type="SMART" id="SM00530">
    <property type="entry name" value="HTH_XRE"/>
    <property type="match status" value="1"/>
</dbReference>
<dbReference type="GO" id="GO:0003677">
    <property type="term" value="F:DNA binding"/>
    <property type="evidence" value="ECO:0007669"/>
    <property type="project" value="InterPro"/>
</dbReference>
<dbReference type="EMBL" id="FNLL01000043">
    <property type="protein sequence ID" value="SDU67617.1"/>
    <property type="molecule type" value="Genomic_DNA"/>
</dbReference>
<proteinExistence type="predicted"/>
<dbReference type="InterPro" id="IPR010982">
    <property type="entry name" value="Lambda_DNA-bd_dom_sf"/>
</dbReference>
<dbReference type="Pfam" id="PF01381">
    <property type="entry name" value="HTH_3"/>
    <property type="match status" value="1"/>
</dbReference>
<dbReference type="RefSeq" id="WP_092238832.1">
    <property type="nucleotide sequence ID" value="NZ_FNLL01000043.1"/>
</dbReference>
<dbReference type="Gene3D" id="1.10.260.40">
    <property type="entry name" value="lambda repressor-like DNA-binding domains"/>
    <property type="match status" value="1"/>
</dbReference>
<dbReference type="CDD" id="cd00093">
    <property type="entry name" value="HTH_XRE"/>
    <property type="match status" value="1"/>
</dbReference>
<feature type="domain" description="HTH cro/C1-type" evidence="1">
    <location>
        <begin position="74"/>
        <end position="105"/>
    </location>
</feature>
<dbReference type="InterPro" id="IPR022452">
    <property type="entry name" value="MqsA"/>
</dbReference>
<evidence type="ECO:0000313" key="2">
    <source>
        <dbReference type="EMBL" id="SDU67617.1"/>
    </source>
</evidence>
<dbReference type="InterPro" id="IPR001387">
    <property type="entry name" value="Cro/C1-type_HTH"/>
</dbReference>
<name>A0A1H2KFY0_9BACT</name>
<evidence type="ECO:0000313" key="3">
    <source>
        <dbReference type="Proteomes" id="UP000199608"/>
    </source>
</evidence>
<evidence type="ECO:0000259" key="1">
    <source>
        <dbReference type="PROSITE" id="PS50943"/>
    </source>
</evidence>
<dbReference type="NCBIfam" id="TIGR03830">
    <property type="entry name" value="CxxCG_CxxCG_HTH"/>
    <property type="match status" value="1"/>
</dbReference>
<dbReference type="Proteomes" id="UP000199608">
    <property type="component" value="Unassembled WGS sequence"/>
</dbReference>
<sequence length="272" mass="30565">MSKINCPKCRSAMEEKGIDRCVAFRGIDLDIIEEVFVCSVCGLCAGTIQSAGKIQQTIADAYREQTGLLSGEKIKELRKAKGMTQKKLAELTGFGIASIKRWETGAIQSKSMDLVLRQHLINDWDINNVTGNRSFSIPRILLVALAFKAELCRTILKKDDKRLFAVKYIWYADMFAKKMLGRSMTGATYANLSYGPQLNNYRELLDEIKNADAAKAQPLTSEELNIIKKISHTFPENQMIFDAAQKEPAWLETSVGELISYIWADQIVARLN</sequence>
<protein>
    <submittedName>
        <fullName evidence="2">Putative zinc finger/helix-turn-helix protein, YgiT family</fullName>
    </submittedName>
</protein>
<organism evidence="2 3">
    <name type="scientific">Desulfobacula phenolica</name>
    <dbReference type="NCBI Taxonomy" id="90732"/>
    <lineage>
        <taxon>Bacteria</taxon>
        <taxon>Pseudomonadati</taxon>
        <taxon>Thermodesulfobacteriota</taxon>
        <taxon>Desulfobacteria</taxon>
        <taxon>Desulfobacterales</taxon>
        <taxon>Desulfobacteraceae</taxon>
        <taxon>Desulfobacula</taxon>
    </lineage>
</organism>
<dbReference type="Pfam" id="PF13274">
    <property type="entry name" value="SocA_Panacea"/>
    <property type="match status" value="1"/>
</dbReference>
<dbReference type="SUPFAM" id="SSF47413">
    <property type="entry name" value="lambda repressor-like DNA-binding domains"/>
    <property type="match status" value="1"/>
</dbReference>
<dbReference type="AlphaFoldDB" id="A0A1H2KFY0"/>
<keyword evidence="3" id="KW-1185">Reference proteome</keyword>